<reference evidence="2" key="1">
    <citation type="journal article" date="2019" name="Int. J. Syst. Evol. Microbiol.">
        <title>The Global Catalogue of Microorganisms (GCM) 10K type strain sequencing project: providing services to taxonomists for standard genome sequencing and annotation.</title>
        <authorList>
            <consortium name="The Broad Institute Genomics Platform"/>
            <consortium name="The Broad Institute Genome Sequencing Center for Infectious Disease"/>
            <person name="Wu L."/>
            <person name="Ma J."/>
        </authorList>
    </citation>
    <scope>NUCLEOTIDE SEQUENCE [LARGE SCALE GENOMIC DNA]</scope>
    <source>
        <strain evidence="2">JCM 16916</strain>
    </source>
</reference>
<evidence type="ECO:0008006" key="3">
    <source>
        <dbReference type="Google" id="ProtNLM"/>
    </source>
</evidence>
<name>A0ABP7ML76_9GAMM</name>
<dbReference type="SUPFAM" id="SSF51161">
    <property type="entry name" value="Trimeric LpxA-like enzymes"/>
    <property type="match status" value="1"/>
</dbReference>
<dbReference type="PANTHER" id="PTHR42811">
    <property type="entry name" value="SERINE ACETYLTRANSFERASE"/>
    <property type="match status" value="1"/>
</dbReference>
<organism evidence="1 2">
    <name type="scientific">Luteimonas lutimaris</name>
    <dbReference type="NCBI Taxonomy" id="698645"/>
    <lineage>
        <taxon>Bacteria</taxon>
        <taxon>Pseudomonadati</taxon>
        <taxon>Pseudomonadota</taxon>
        <taxon>Gammaproteobacteria</taxon>
        <taxon>Lysobacterales</taxon>
        <taxon>Lysobacteraceae</taxon>
        <taxon>Luteimonas</taxon>
    </lineage>
</organism>
<dbReference type="InterPro" id="IPR011004">
    <property type="entry name" value="Trimer_LpxA-like_sf"/>
</dbReference>
<dbReference type="Gene3D" id="2.160.10.10">
    <property type="entry name" value="Hexapeptide repeat proteins"/>
    <property type="match status" value="1"/>
</dbReference>
<sequence length="195" mass="20858">MEAFGGLLDAGIPSIIEIHKHAQRHLQAGDEVTARRCERLIYLLHNSHVPAQCKLPLDTRFAYGGIGVVLHAAARFGNGVMIGQNVTIGGNGGKGKPDASGRSFAIPRVGNHVYIAAGARVLGGISIGDYTIIASNSVVLHNTPPFSVVAGNPASVRRIIGLDNALRYKDFFVFGKKKDETSYLDFIRAELARLA</sequence>
<dbReference type="Pfam" id="PF00132">
    <property type="entry name" value="Hexapep"/>
    <property type="match status" value="1"/>
</dbReference>
<protein>
    <recommendedName>
        <fullName evidence="3">Serine acetyltransferase</fullName>
    </recommendedName>
</protein>
<keyword evidence="2" id="KW-1185">Reference proteome</keyword>
<evidence type="ECO:0000313" key="2">
    <source>
        <dbReference type="Proteomes" id="UP001501727"/>
    </source>
</evidence>
<dbReference type="InterPro" id="IPR001451">
    <property type="entry name" value="Hexapep"/>
</dbReference>
<dbReference type="Proteomes" id="UP001501727">
    <property type="component" value="Unassembled WGS sequence"/>
</dbReference>
<gene>
    <name evidence="1" type="ORF">GCM10022229_19660</name>
</gene>
<dbReference type="EMBL" id="BAAAZU010000010">
    <property type="protein sequence ID" value="GAA3925653.1"/>
    <property type="molecule type" value="Genomic_DNA"/>
</dbReference>
<comment type="caution">
    <text evidence="1">The sequence shown here is derived from an EMBL/GenBank/DDBJ whole genome shotgun (WGS) entry which is preliminary data.</text>
</comment>
<evidence type="ECO:0000313" key="1">
    <source>
        <dbReference type="EMBL" id="GAA3925653.1"/>
    </source>
</evidence>
<proteinExistence type="predicted"/>
<accession>A0ABP7ML76</accession>